<keyword evidence="2" id="KW-0677">Repeat</keyword>
<evidence type="ECO:0000256" key="2">
    <source>
        <dbReference type="ARBA" id="ARBA00022737"/>
    </source>
</evidence>
<dbReference type="PANTHER" id="PTHR47941">
    <property type="entry name" value="PENTATRICOPEPTIDE REPEAT-CONTAINING PROTEIN 3, MITOCHONDRIAL"/>
    <property type="match status" value="1"/>
</dbReference>
<accession>A0ABD1Q4A6</accession>
<feature type="repeat" description="PPR" evidence="3">
    <location>
        <begin position="251"/>
        <end position="285"/>
    </location>
</feature>
<dbReference type="InterPro" id="IPR002885">
    <property type="entry name" value="PPR_rpt"/>
</dbReference>
<evidence type="ECO:0000313" key="4">
    <source>
        <dbReference type="EMBL" id="KAL2471028.1"/>
    </source>
</evidence>
<dbReference type="Proteomes" id="UP001604336">
    <property type="component" value="Unassembled WGS sequence"/>
</dbReference>
<proteinExistence type="inferred from homology"/>
<feature type="repeat" description="PPR" evidence="3">
    <location>
        <begin position="286"/>
        <end position="320"/>
    </location>
</feature>
<dbReference type="InterPro" id="IPR011990">
    <property type="entry name" value="TPR-like_helical_dom_sf"/>
</dbReference>
<keyword evidence="5" id="KW-1185">Reference proteome</keyword>
<organism evidence="4 5">
    <name type="scientific">Abeliophyllum distichum</name>
    <dbReference type="NCBI Taxonomy" id="126358"/>
    <lineage>
        <taxon>Eukaryota</taxon>
        <taxon>Viridiplantae</taxon>
        <taxon>Streptophyta</taxon>
        <taxon>Embryophyta</taxon>
        <taxon>Tracheophyta</taxon>
        <taxon>Spermatophyta</taxon>
        <taxon>Magnoliopsida</taxon>
        <taxon>eudicotyledons</taxon>
        <taxon>Gunneridae</taxon>
        <taxon>Pentapetalae</taxon>
        <taxon>asterids</taxon>
        <taxon>lamiids</taxon>
        <taxon>Lamiales</taxon>
        <taxon>Oleaceae</taxon>
        <taxon>Forsythieae</taxon>
        <taxon>Abeliophyllum</taxon>
    </lineage>
</organism>
<dbReference type="EMBL" id="JBFOLK010000012">
    <property type="protein sequence ID" value="KAL2471028.1"/>
    <property type="molecule type" value="Genomic_DNA"/>
</dbReference>
<dbReference type="Pfam" id="PF13041">
    <property type="entry name" value="PPR_2"/>
    <property type="match status" value="2"/>
</dbReference>
<evidence type="ECO:0000256" key="3">
    <source>
        <dbReference type="PROSITE-ProRule" id="PRU00708"/>
    </source>
</evidence>
<name>A0ABD1Q4A6_9LAMI</name>
<dbReference type="AlphaFoldDB" id="A0ABD1Q4A6"/>
<gene>
    <name evidence="4" type="ORF">Adt_39164</name>
</gene>
<dbReference type="Pfam" id="PF01535">
    <property type="entry name" value="PPR"/>
    <property type="match status" value="3"/>
</dbReference>
<feature type="repeat" description="PPR" evidence="3">
    <location>
        <begin position="216"/>
        <end position="250"/>
    </location>
</feature>
<comment type="caution">
    <text evidence="4">The sequence shown here is derived from an EMBL/GenBank/DDBJ whole genome shotgun (WGS) entry which is preliminary data.</text>
</comment>
<dbReference type="NCBIfam" id="TIGR00756">
    <property type="entry name" value="PPR"/>
    <property type="match status" value="4"/>
</dbReference>
<sequence length="395" mass="45005">MSIQKFIQNLKTVKGNKIQTPYINPKSKIGDTIITKILISSNSQPIPIALLSKLTPRLVHLILSDPHLKLPKCLDFFNFLLKNQSLINLKLNLESHFILICRLVKQRKFTDAERLLGFFSNDENLRYPFPVIASCIWNCCGESRIPTKIFNMMLKVYSDSQRFKQVVDTFNYMESNGIQINEKTCTVILIELIKCDQLELGLELFYRMLDSGIEVSVFSLTVVVDGLCKNGEINRAMELVEEMVTRGLKPNIITCNIMVNASTKRWKFEELKKILDLMKRVGVDLNVETFKFLVDGFSSCGKIEEADKVVLEMHQKGFIVGAHLYNLVINGYCRLGNVERAFALFGKMKEENICPNIDTYGILASHVSKMGGLVTAKEFIKEMQTKLNELEVVLV</sequence>
<evidence type="ECO:0000256" key="1">
    <source>
        <dbReference type="ARBA" id="ARBA00007626"/>
    </source>
</evidence>
<dbReference type="Gene3D" id="1.25.40.10">
    <property type="entry name" value="Tetratricopeptide repeat domain"/>
    <property type="match status" value="2"/>
</dbReference>
<feature type="repeat" description="PPR" evidence="3">
    <location>
        <begin position="321"/>
        <end position="355"/>
    </location>
</feature>
<reference evidence="5" key="1">
    <citation type="submission" date="2024-07" db="EMBL/GenBank/DDBJ databases">
        <title>Two chromosome-level genome assemblies of Korean endemic species Abeliophyllum distichum and Forsythia ovata (Oleaceae).</title>
        <authorList>
            <person name="Jang H."/>
        </authorList>
    </citation>
    <scope>NUCLEOTIDE SEQUENCE [LARGE SCALE GENOMIC DNA]</scope>
</reference>
<comment type="similarity">
    <text evidence="1">Belongs to the PPR family. P subfamily.</text>
</comment>
<dbReference type="PROSITE" id="PS51375">
    <property type="entry name" value="PPR"/>
    <property type="match status" value="4"/>
</dbReference>
<evidence type="ECO:0000313" key="5">
    <source>
        <dbReference type="Proteomes" id="UP001604336"/>
    </source>
</evidence>
<protein>
    <submittedName>
        <fullName evidence="4">Pentatricopeptide repeat-containing protein</fullName>
    </submittedName>
</protein>